<evidence type="ECO:0000256" key="7">
    <source>
        <dbReference type="ARBA" id="ARBA00023038"/>
    </source>
</evidence>
<evidence type="ECO:0000256" key="5">
    <source>
        <dbReference type="ARBA" id="ARBA00022833"/>
    </source>
</evidence>
<dbReference type="SMART" id="SM00746">
    <property type="entry name" value="TRASH"/>
    <property type="match status" value="3"/>
</dbReference>
<dbReference type="GO" id="GO:0005737">
    <property type="term" value="C:cytoplasm"/>
    <property type="evidence" value="ECO:0007669"/>
    <property type="project" value="TreeGrafter"/>
</dbReference>
<reference evidence="14" key="1">
    <citation type="submission" date="2021-01" db="EMBL/GenBank/DDBJ databases">
        <authorList>
            <person name="Corre E."/>
            <person name="Pelletier E."/>
            <person name="Niang G."/>
            <person name="Scheremetjew M."/>
            <person name="Finn R."/>
            <person name="Kale V."/>
            <person name="Holt S."/>
            <person name="Cochrane G."/>
            <person name="Meng A."/>
            <person name="Brown T."/>
            <person name="Cohen L."/>
        </authorList>
    </citation>
    <scope>NUCLEOTIDE SEQUENCE</scope>
    <source>
        <strain evidence="14">CCMP3105</strain>
    </source>
</reference>
<feature type="region of interest" description="Disordered" evidence="12">
    <location>
        <begin position="239"/>
        <end position="327"/>
    </location>
</feature>
<feature type="compositionally biased region" description="Low complexity" evidence="12">
    <location>
        <begin position="289"/>
        <end position="298"/>
    </location>
</feature>
<evidence type="ECO:0000256" key="2">
    <source>
        <dbReference type="ARBA" id="ARBA00022481"/>
    </source>
</evidence>
<evidence type="ECO:0000256" key="12">
    <source>
        <dbReference type="SAM" id="MobiDB-lite"/>
    </source>
</evidence>
<dbReference type="PROSITE" id="PS50023">
    <property type="entry name" value="LIM_DOMAIN_2"/>
    <property type="match status" value="3"/>
</dbReference>
<keyword evidence="7 11" id="KW-0440">LIM domain</keyword>
<sequence>MARFQAPSAPKCPACGKSVYAAEEVKALGRSWHSLCFCCRACARSLRGGRYKEHDGWPYCEADHAKLFGPKGIGFGTTLGDTGIGPAPDAEAAEPASVTAPEAAKPAPAAAPAAEVRGPSPAASAEAAPAAAPAAAAREGAAAPARAQEAAPPAEGGGTAKRGSLLGGSALKCPKCGKSVFAAEEVKALGHSWHPACFCCKECGKSLRNGQYRDHQGAPYCDADYRRLFGPKGIGFGSTLGDTGAPSSASASPAPGALPEEDPARPPAAAAAPPAAAPQAAPERPPPQETAAEAQARPSLRERMAAFQKAPEAAPPPAARPAPGGGRFQANNPKCPACSKSVYAAEEVKALGGSWHALCFCCRACGKSLRRGRYKEHDGWPYCEADHNKLFGPKGIGFGTTLGDTGVGGTADVAQG</sequence>
<keyword evidence="2" id="KW-0488">Methylation</keyword>
<dbReference type="GO" id="GO:0046872">
    <property type="term" value="F:metal ion binding"/>
    <property type="evidence" value="ECO:0007669"/>
    <property type="project" value="UniProtKB-KW"/>
</dbReference>
<dbReference type="CDD" id="cd09401">
    <property type="entry name" value="LIM_TLP_like"/>
    <property type="match status" value="3"/>
</dbReference>
<comment type="function">
    <text evidence="9">Seems to have a role in zinc absorption and may function as an intracellular zinc transport protein.</text>
</comment>
<dbReference type="AlphaFoldDB" id="A0A7S4QVK3"/>
<gene>
    <name evidence="14" type="ORF">AMON00008_LOCUS26286</name>
</gene>
<evidence type="ECO:0000256" key="4">
    <source>
        <dbReference type="ARBA" id="ARBA00022737"/>
    </source>
</evidence>
<name>A0A7S4QVK3_9DINO</name>
<accession>A0A7S4QVK3</accession>
<evidence type="ECO:0000256" key="1">
    <source>
        <dbReference type="ARBA" id="ARBA00004123"/>
    </source>
</evidence>
<feature type="domain" description="LIM zinc-binding" evidence="13">
    <location>
        <begin position="171"/>
        <end position="231"/>
    </location>
</feature>
<dbReference type="Pfam" id="PF00412">
    <property type="entry name" value="LIM"/>
    <property type="match status" value="3"/>
</dbReference>
<feature type="compositionally biased region" description="Low complexity" evidence="12">
    <location>
        <begin position="244"/>
        <end position="257"/>
    </location>
</feature>
<comment type="subcellular location">
    <subcellularLocation>
        <location evidence="1">Nucleus</location>
    </subcellularLocation>
</comment>
<keyword evidence="4" id="KW-0677">Repeat</keyword>
<keyword evidence="6" id="KW-0007">Acetylation</keyword>
<dbReference type="GO" id="GO:0030036">
    <property type="term" value="P:actin cytoskeleton organization"/>
    <property type="evidence" value="ECO:0007669"/>
    <property type="project" value="TreeGrafter"/>
</dbReference>
<feature type="domain" description="LIM zinc-binding" evidence="13">
    <location>
        <begin position="10"/>
        <end position="70"/>
    </location>
</feature>
<evidence type="ECO:0000256" key="6">
    <source>
        <dbReference type="ARBA" id="ARBA00022990"/>
    </source>
</evidence>
<evidence type="ECO:0000256" key="9">
    <source>
        <dbReference type="ARBA" id="ARBA00055254"/>
    </source>
</evidence>
<feature type="compositionally biased region" description="Low complexity" evidence="12">
    <location>
        <begin position="86"/>
        <end position="154"/>
    </location>
</feature>
<feature type="compositionally biased region" description="Low complexity" evidence="12">
    <location>
        <begin position="267"/>
        <end position="282"/>
    </location>
</feature>
<dbReference type="PROSITE" id="PS00478">
    <property type="entry name" value="LIM_DOMAIN_1"/>
    <property type="match status" value="3"/>
</dbReference>
<dbReference type="SUPFAM" id="SSF57716">
    <property type="entry name" value="Glucocorticoid receptor-like (DNA-binding domain)"/>
    <property type="match status" value="6"/>
</dbReference>
<keyword evidence="3 11" id="KW-0479">Metal-binding</keyword>
<evidence type="ECO:0000256" key="8">
    <source>
        <dbReference type="ARBA" id="ARBA00023242"/>
    </source>
</evidence>
<dbReference type="PANTHER" id="PTHR24215:SF35">
    <property type="entry name" value="MUSCLE LIM PROTEIN MLP84B"/>
    <property type="match status" value="1"/>
</dbReference>
<organism evidence="14">
    <name type="scientific">Alexandrium monilatum</name>
    <dbReference type="NCBI Taxonomy" id="311494"/>
    <lineage>
        <taxon>Eukaryota</taxon>
        <taxon>Sar</taxon>
        <taxon>Alveolata</taxon>
        <taxon>Dinophyceae</taxon>
        <taxon>Gonyaulacales</taxon>
        <taxon>Pyrocystaceae</taxon>
        <taxon>Alexandrium</taxon>
    </lineage>
</organism>
<dbReference type="InterPro" id="IPR011017">
    <property type="entry name" value="TRASH_dom"/>
</dbReference>
<feature type="region of interest" description="Disordered" evidence="12">
    <location>
        <begin position="80"/>
        <end position="161"/>
    </location>
</feature>
<dbReference type="EMBL" id="HBNR01038065">
    <property type="protein sequence ID" value="CAE4595237.1"/>
    <property type="molecule type" value="Transcribed_RNA"/>
</dbReference>
<evidence type="ECO:0000313" key="14">
    <source>
        <dbReference type="EMBL" id="CAE4595237.1"/>
    </source>
</evidence>
<evidence type="ECO:0000256" key="10">
    <source>
        <dbReference type="ARBA" id="ARBA00072537"/>
    </source>
</evidence>
<evidence type="ECO:0000256" key="3">
    <source>
        <dbReference type="ARBA" id="ARBA00022723"/>
    </source>
</evidence>
<feature type="domain" description="LIM zinc-binding" evidence="13">
    <location>
        <begin position="333"/>
        <end position="393"/>
    </location>
</feature>
<evidence type="ECO:0000256" key="11">
    <source>
        <dbReference type="PROSITE-ProRule" id="PRU00125"/>
    </source>
</evidence>
<dbReference type="PANTHER" id="PTHR24215">
    <property type="entry name" value="RHO-GTPASE-ACTIVATING PROTEIN LRG1"/>
    <property type="match status" value="1"/>
</dbReference>
<dbReference type="GO" id="GO:0005634">
    <property type="term" value="C:nucleus"/>
    <property type="evidence" value="ECO:0007669"/>
    <property type="project" value="UniProtKB-SubCell"/>
</dbReference>
<proteinExistence type="predicted"/>
<keyword evidence="5 11" id="KW-0862">Zinc</keyword>
<evidence type="ECO:0000259" key="13">
    <source>
        <dbReference type="PROSITE" id="PS50023"/>
    </source>
</evidence>
<dbReference type="SMART" id="SM00132">
    <property type="entry name" value="LIM"/>
    <property type="match status" value="3"/>
</dbReference>
<dbReference type="InterPro" id="IPR001781">
    <property type="entry name" value="Znf_LIM"/>
</dbReference>
<dbReference type="FunFam" id="2.10.110.10:FF:000054">
    <property type="entry name" value="Cysteine-rich protein 1"/>
    <property type="match status" value="3"/>
</dbReference>
<dbReference type="Gene3D" id="2.10.110.10">
    <property type="entry name" value="Cysteine Rich Protein"/>
    <property type="match status" value="3"/>
</dbReference>
<protein>
    <recommendedName>
        <fullName evidence="10">Cysteine-rich protein 1</fullName>
    </recommendedName>
</protein>
<keyword evidence="8" id="KW-0539">Nucleus</keyword>